<dbReference type="AlphaFoldDB" id="A0AAZ3R8J8"/>
<reference evidence="2" key="3">
    <citation type="submission" date="2025-09" db="UniProtKB">
        <authorList>
            <consortium name="Ensembl"/>
        </authorList>
    </citation>
    <scope>IDENTIFICATION</scope>
</reference>
<evidence type="ECO:0000313" key="2">
    <source>
        <dbReference type="Ensembl" id="ENSOTSP00005137233.1"/>
    </source>
</evidence>
<dbReference type="GO" id="GO:0003676">
    <property type="term" value="F:nucleic acid binding"/>
    <property type="evidence" value="ECO:0007669"/>
    <property type="project" value="InterPro"/>
</dbReference>
<reference evidence="2" key="2">
    <citation type="submission" date="2025-08" db="UniProtKB">
        <authorList>
            <consortium name="Ensembl"/>
        </authorList>
    </citation>
    <scope>IDENTIFICATION</scope>
</reference>
<evidence type="ECO:0000256" key="1">
    <source>
        <dbReference type="SAM" id="MobiDB-lite"/>
    </source>
</evidence>
<protein>
    <submittedName>
        <fullName evidence="2">Uncharacterized protein</fullName>
    </submittedName>
</protein>
<dbReference type="Proteomes" id="UP000694402">
    <property type="component" value="Unassembled WGS sequence"/>
</dbReference>
<dbReference type="InterPro" id="IPR036397">
    <property type="entry name" value="RNaseH_sf"/>
</dbReference>
<name>A0AAZ3R8J8_ONCTS</name>
<accession>A0AAZ3R8J8</accession>
<feature type="compositionally biased region" description="Basic and acidic residues" evidence="1">
    <location>
        <begin position="1"/>
        <end position="22"/>
    </location>
</feature>
<feature type="compositionally biased region" description="Basic and acidic residues" evidence="1">
    <location>
        <begin position="43"/>
        <end position="54"/>
    </location>
</feature>
<proteinExistence type="predicted"/>
<feature type="compositionally biased region" description="Polar residues" evidence="1">
    <location>
        <begin position="55"/>
        <end position="65"/>
    </location>
</feature>
<evidence type="ECO:0000313" key="3">
    <source>
        <dbReference type="Proteomes" id="UP000694402"/>
    </source>
</evidence>
<feature type="region of interest" description="Disordered" evidence="1">
    <location>
        <begin position="1"/>
        <end position="85"/>
    </location>
</feature>
<keyword evidence="3" id="KW-1185">Reference proteome</keyword>
<reference evidence="3" key="1">
    <citation type="journal article" date="2018" name="PLoS ONE">
        <title>Chinook salmon (Oncorhynchus tshawytscha) genome and transcriptome.</title>
        <authorList>
            <person name="Christensen K.A."/>
            <person name="Leong J.S."/>
            <person name="Sakhrani D."/>
            <person name="Biagi C.A."/>
            <person name="Minkley D.R."/>
            <person name="Withler R.E."/>
            <person name="Rondeau E.B."/>
            <person name="Koop B.F."/>
            <person name="Devlin R.H."/>
        </authorList>
    </citation>
    <scope>NUCLEOTIDE SEQUENCE [LARGE SCALE GENOMIC DNA]</scope>
</reference>
<dbReference type="Gene3D" id="3.30.420.10">
    <property type="entry name" value="Ribonuclease H-like superfamily/Ribonuclease H"/>
    <property type="match status" value="1"/>
</dbReference>
<organism evidence="2 3">
    <name type="scientific">Oncorhynchus tshawytscha</name>
    <name type="common">Chinook salmon</name>
    <name type="synonym">Salmo tshawytscha</name>
    <dbReference type="NCBI Taxonomy" id="74940"/>
    <lineage>
        <taxon>Eukaryota</taxon>
        <taxon>Metazoa</taxon>
        <taxon>Chordata</taxon>
        <taxon>Craniata</taxon>
        <taxon>Vertebrata</taxon>
        <taxon>Euteleostomi</taxon>
        <taxon>Actinopterygii</taxon>
        <taxon>Neopterygii</taxon>
        <taxon>Teleostei</taxon>
        <taxon>Protacanthopterygii</taxon>
        <taxon>Salmoniformes</taxon>
        <taxon>Salmonidae</taxon>
        <taxon>Salmoninae</taxon>
        <taxon>Oncorhynchus</taxon>
    </lineage>
</organism>
<feature type="compositionally biased region" description="Polar residues" evidence="1">
    <location>
        <begin position="25"/>
        <end position="36"/>
    </location>
</feature>
<dbReference type="Ensembl" id="ENSOTST00005121994.1">
    <property type="protein sequence ID" value="ENSOTSP00005137233.1"/>
    <property type="gene ID" value="ENSOTSG00005053308.1"/>
</dbReference>
<dbReference type="GeneTree" id="ENSGT01120000271870"/>
<sequence>MSEQKPSHEVEGTVHKAQRQDCVEAQNNSAALTFQDHSGLHQSKMEEVWNHQDSSESWPPNQTEQSGEKGLGQGGYQQPDSHSDRAPLWRWENLPEGQPYLQHSTNQAFMVDWPDGSHSLVRHMTDRLEFTKKYLQTQTMRNKILWSDEAKIELFGLNAKHHVWRKTGTKHGGGSIMLWGCLSAAGTGRLVRMNGAKQREVLDENLLQSSQDLRLSTLPRQRRSGFGISF</sequence>